<feature type="region of interest" description="Disordered" evidence="1">
    <location>
        <begin position="327"/>
        <end position="347"/>
    </location>
</feature>
<protein>
    <submittedName>
        <fullName evidence="2">Uncharacterized protein</fullName>
    </submittedName>
</protein>
<proteinExistence type="predicted"/>
<sequence>MKRSQSPFNCNSIGQSLKRVKISTSPGELRLDKDMEILINENQWTSTLPPQNYVPIEQPTSWRSATISSSRSHGELCHKNARLVRDPVDPLRLRLTCLHQPFSQSLFERWTYLIQMPRMYPHQAPLITRVTREIISNENMARISNVSIGASAAIVASSVMQMHAEPPVPDQILIRSPPPPRNKFDVALNREHSFCENSKFLAIDTETAMFNTWSPISSLGDLLDFLMAIPTKRREWWAVENNRLRHQQHLRLMRTGHEMQSYRTMSAMSNNENMEETAMGCSFLEHQVSSSSRGAESDDDHGEHMMDDSSAYSHATADKLREFPSNRFDVGFPREQSSVPHWDMMQR</sequence>
<gene>
    <name evidence="2" type="ORF">SMAR0320_LOCUS5387</name>
</gene>
<organism evidence="2">
    <name type="scientific">Skeletonema marinoi</name>
    <dbReference type="NCBI Taxonomy" id="267567"/>
    <lineage>
        <taxon>Eukaryota</taxon>
        <taxon>Sar</taxon>
        <taxon>Stramenopiles</taxon>
        <taxon>Ochrophyta</taxon>
        <taxon>Bacillariophyta</taxon>
        <taxon>Coscinodiscophyceae</taxon>
        <taxon>Thalassiosirophycidae</taxon>
        <taxon>Thalassiosirales</taxon>
        <taxon>Skeletonemataceae</taxon>
        <taxon>Skeletonema</taxon>
        <taxon>Skeletonema marinoi-dohrnii complex</taxon>
    </lineage>
</organism>
<evidence type="ECO:0000313" key="2">
    <source>
        <dbReference type="EMBL" id="CAD9586586.1"/>
    </source>
</evidence>
<evidence type="ECO:0000256" key="1">
    <source>
        <dbReference type="SAM" id="MobiDB-lite"/>
    </source>
</evidence>
<accession>A0A7S2KTR7</accession>
<reference evidence="2" key="1">
    <citation type="submission" date="2021-01" db="EMBL/GenBank/DDBJ databases">
        <authorList>
            <person name="Corre E."/>
            <person name="Pelletier E."/>
            <person name="Niang G."/>
            <person name="Scheremetjew M."/>
            <person name="Finn R."/>
            <person name="Kale V."/>
            <person name="Holt S."/>
            <person name="Cochrane G."/>
            <person name="Meng A."/>
            <person name="Brown T."/>
            <person name="Cohen L."/>
        </authorList>
    </citation>
    <scope>NUCLEOTIDE SEQUENCE</scope>
    <source>
        <strain evidence="2">SM1012Den-03</strain>
    </source>
</reference>
<dbReference type="AlphaFoldDB" id="A0A7S2KTR7"/>
<name>A0A7S2KTR7_9STRA</name>
<feature type="region of interest" description="Disordered" evidence="1">
    <location>
        <begin position="287"/>
        <end position="308"/>
    </location>
</feature>
<dbReference type="EMBL" id="HBGZ01007557">
    <property type="protein sequence ID" value="CAD9586586.1"/>
    <property type="molecule type" value="Transcribed_RNA"/>
</dbReference>